<sequence>QIPGLKPFSCLSLPSSWDYRCHTHIIVIETRSSYVSYAGLEFAVSQAGLELMVILLPQSPQCWDYRYAPPH</sequence>
<dbReference type="Proteomes" id="UP000006813">
    <property type="component" value="Unassembled WGS sequence"/>
</dbReference>
<organism evidence="1 2">
    <name type="scientific">Heterocephalus glaber</name>
    <name type="common">Naked mole rat</name>
    <dbReference type="NCBI Taxonomy" id="10181"/>
    <lineage>
        <taxon>Eukaryota</taxon>
        <taxon>Metazoa</taxon>
        <taxon>Chordata</taxon>
        <taxon>Craniata</taxon>
        <taxon>Vertebrata</taxon>
        <taxon>Euteleostomi</taxon>
        <taxon>Mammalia</taxon>
        <taxon>Eutheria</taxon>
        <taxon>Euarchontoglires</taxon>
        <taxon>Glires</taxon>
        <taxon>Rodentia</taxon>
        <taxon>Hystricomorpha</taxon>
        <taxon>Bathyergidae</taxon>
        <taxon>Heterocephalus</taxon>
    </lineage>
</organism>
<reference evidence="1 2" key="1">
    <citation type="journal article" date="2011" name="Nature">
        <title>Genome sequencing reveals insights into physiology and longevity of the naked mole rat.</title>
        <authorList>
            <person name="Kim E.B."/>
            <person name="Fang X."/>
            <person name="Fushan A.A."/>
            <person name="Huang Z."/>
            <person name="Lobanov A.V."/>
            <person name="Han L."/>
            <person name="Marino S.M."/>
            <person name="Sun X."/>
            <person name="Turanov A.A."/>
            <person name="Yang P."/>
            <person name="Yim S.H."/>
            <person name="Zhao X."/>
            <person name="Kasaikina M.V."/>
            <person name="Stoletzki N."/>
            <person name="Peng C."/>
            <person name="Polak P."/>
            <person name="Xiong Z."/>
            <person name="Kiezun A."/>
            <person name="Zhu Y."/>
            <person name="Chen Y."/>
            <person name="Kryukov G.V."/>
            <person name="Zhang Q."/>
            <person name="Peshkin L."/>
            <person name="Yang L."/>
            <person name="Bronson R.T."/>
            <person name="Buffenstein R."/>
            <person name="Wang B."/>
            <person name="Han C."/>
            <person name="Li Q."/>
            <person name="Chen L."/>
            <person name="Zhao W."/>
            <person name="Sunyaev S.R."/>
            <person name="Park T.J."/>
            <person name="Zhang G."/>
            <person name="Wang J."/>
            <person name="Gladyshev V.N."/>
        </authorList>
    </citation>
    <scope>NUCLEOTIDE SEQUENCE [LARGE SCALE GENOMIC DNA]</scope>
</reference>
<feature type="non-terminal residue" evidence="1">
    <location>
        <position position="1"/>
    </location>
</feature>
<evidence type="ECO:0000313" key="1">
    <source>
        <dbReference type="EMBL" id="EHB16638.1"/>
    </source>
</evidence>
<dbReference type="PANTHER" id="PTHR46254">
    <property type="entry name" value="PROTEIN GVQW1-RELATED"/>
    <property type="match status" value="1"/>
</dbReference>
<dbReference type="InParanoid" id="G5C527"/>
<dbReference type="PANTHER" id="PTHR46254:SF3">
    <property type="entry name" value="SECRETED PROTEIN"/>
    <property type="match status" value="1"/>
</dbReference>
<dbReference type="EMBL" id="JH173407">
    <property type="protein sequence ID" value="EHB16638.1"/>
    <property type="molecule type" value="Genomic_DNA"/>
</dbReference>
<accession>G5C527</accession>
<name>G5C527_HETGA</name>
<gene>
    <name evidence="1" type="ORF">GW7_09117</name>
</gene>
<proteinExistence type="predicted"/>
<evidence type="ECO:0000313" key="2">
    <source>
        <dbReference type="Proteomes" id="UP000006813"/>
    </source>
</evidence>
<feature type="non-terminal residue" evidence="1">
    <location>
        <position position="71"/>
    </location>
</feature>
<protein>
    <submittedName>
        <fullName evidence="1">Uncharacterized protein</fullName>
    </submittedName>
</protein>
<dbReference type="AlphaFoldDB" id="G5C527"/>